<dbReference type="Proteomes" id="UP000229574">
    <property type="component" value="Unassembled WGS sequence"/>
</dbReference>
<reference evidence="4" key="1">
    <citation type="submission" date="2017-09" db="EMBL/GenBank/DDBJ databases">
        <title>Depth-based differentiation of microbial function through sediment-hosted aquifers and enrichment of novel symbionts in the deep terrestrial subsurface.</title>
        <authorList>
            <person name="Probst A.J."/>
            <person name="Ladd B."/>
            <person name="Jarett J.K."/>
            <person name="Geller-Mcgrath D.E."/>
            <person name="Sieber C.M.K."/>
            <person name="Emerson J.B."/>
            <person name="Anantharaman K."/>
            <person name="Thomas B.C."/>
            <person name="Malmstrom R."/>
            <person name="Stieglmeier M."/>
            <person name="Klingl A."/>
            <person name="Woyke T."/>
            <person name="Ryan C.M."/>
            <person name="Banfield J.F."/>
        </authorList>
    </citation>
    <scope>NUCLEOTIDE SEQUENCE [LARGE SCALE GENOMIC DNA]</scope>
</reference>
<organism evidence="3 4">
    <name type="scientific">Candidatus Collierbacteria bacterium CG09_land_8_20_14_0_10_46_12</name>
    <dbReference type="NCBI Taxonomy" id="1974533"/>
    <lineage>
        <taxon>Bacteria</taxon>
        <taxon>Candidatus Collieribacteriota</taxon>
    </lineage>
</organism>
<evidence type="ECO:0000256" key="1">
    <source>
        <dbReference type="SAM" id="SignalP"/>
    </source>
</evidence>
<evidence type="ECO:0000259" key="2">
    <source>
        <dbReference type="Pfam" id="PF01841"/>
    </source>
</evidence>
<gene>
    <name evidence="3" type="ORF">COT54_02995</name>
</gene>
<accession>A0A2H0WYK2</accession>
<keyword evidence="1" id="KW-0732">Signal</keyword>
<dbReference type="InterPro" id="IPR002931">
    <property type="entry name" value="Transglutaminase-like"/>
</dbReference>
<dbReference type="PANTHER" id="PTHR33490:SF6">
    <property type="entry name" value="SLL1049 PROTEIN"/>
    <property type="match status" value="1"/>
</dbReference>
<dbReference type="AlphaFoldDB" id="A0A2H0WYK2"/>
<dbReference type="PANTHER" id="PTHR33490">
    <property type="entry name" value="BLR5614 PROTEIN-RELATED"/>
    <property type="match status" value="1"/>
</dbReference>
<dbReference type="SUPFAM" id="SSF54001">
    <property type="entry name" value="Cysteine proteinases"/>
    <property type="match status" value="1"/>
</dbReference>
<feature type="domain" description="Transglutaminase-like" evidence="2">
    <location>
        <begin position="314"/>
        <end position="416"/>
    </location>
</feature>
<name>A0A2H0WYK2_9BACT</name>
<comment type="caution">
    <text evidence="3">The sequence shown here is derived from an EMBL/GenBank/DDBJ whole genome shotgun (WGS) entry which is preliminary data.</text>
</comment>
<evidence type="ECO:0000313" key="4">
    <source>
        <dbReference type="Proteomes" id="UP000229574"/>
    </source>
</evidence>
<protein>
    <recommendedName>
        <fullName evidence="2">Transglutaminase-like domain-containing protein</fullName>
    </recommendedName>
</protein>
<evidence type="ECO:0000313" key="3">
    <source>
        <dbReference type="EMBL" id="PIS17744.1"/>
    </source>
</evidence>
<dbReference type="Gene3D" id="3.10.620.30">
    <property type="match status" value="1"/>
</dbReference>
<feature type="signal peptide" evidence="1">
    <location>
        <begin position="1"/>
        <end position="27"/>
    </location>
</feature>
<dbReference type="Pfam" id="PF01841">
    <property type="entry name" value="Transglut_core"/>
    <property type="match status" value="1"/>
</dbReference>
<feature type="chain" id="PRO_5013957319" description="Transglutaminase-like domain-containing protein" evidence="1">
    <location>
        <begin position="28"/>
        <end position="535"/>
    </location>
</feature>
<sequence>MLISMKKFLFVMSTIYYLISTNSPVRAASEFTTSFNSLYTIHKSGDTQVTHTITLKNNLSYIYATNYSIATSGDDLSEITTSDEYGSISHSITSQNGVTTIHLTIARPAVGLDQLKTLTISYKTKDLVEQIGATTTINIPRLARANEAENYVRVVKVEAVANQATHIFPQPSGVEQSGDFTTYTFVAHQSDALTLLFGDSVTYKLNLTYELKNKELSSIDSELALPPDTSYQHIVIGKLDPPPLDIHLDPDGNWLARYNLAPQEKRLVHAELYATIYPVPTLPDPSTTSLPNTIKSLYWDFSATPVTDLAGQLKTPENIYHYLASNFSYAYANSSAGSPRLGALAALASPSNVLCTEFTDSFVALTRALSIPSRELNGYVYTKSSLTRPIGSATDILHAWPEYYDLEKFTWTQLDPTWGNTTGGVDYFHKLDFSHITFVRHGVEDSYPLPAGAYKSNPNEKYIEVVVSEPIEENQDIVVQNDIVYNHGNVAIVHEDVGYLPPYGSAPLPLQKSLSFYDKIKIVCAKLLSIFYRPH</sequence>
<dbReference type="InterPro" id="IPR038765">
    <property type="entry name" value="Papain-like_cys_pep_sf"/>
</dbReference>
<proteinExistence type="predicted"/>
<dbReference type="EMBL" id="PEYY01000117">
    <property type="protein sequence ID" value="PIS17744.1"/>
    <property type="molecule type" value="Genomic_DNA"/>
</dbReference>